<dbReference type="GO" id="GO:0016493">
    <property type="term" value="F:C-C chemokine receptor activity"/>
    <property type="evidence" value="ECO:0007669"/>
    <property type="project" value="TreeGrafter"/>
</dbReference>
<dbReference type="PRINTS" id="PR00657">
    <property type="entry name" value="CCCHEMOKINER"/>
</dbReference>
<keyword evidence="4 11" id="KW-1133">Transmembrane helix</keyword>
<dbReference type="GO" id="GO:0009897">
    <property type="term" value="C:external side of plasma membrane"/>
    <property type="evidence" value="ECO:0007669"/>
    <property type="project" value="TreeGrafter"/>
</dbReference>
<feature type="domain" description="G-protein coupled receptors family 1 profile" evidence="12">
    <location>
        <begin position="80"/>
        <end position="326"/>
    </location>
</feature>
<keyword evidence="14" id="KW-1185">Reference proteome</keyword>
<keyword evidence="2" id="KW-1003">Cell membrane</keyword>
<accession>A0A3B3RAR3</accession>
<feature type="transmembrane region" description="Helical" evidence="11">
    <location>
        <begin position="228"/>
        <end position="250"/>
    </location>
</feature>
<dbReference type="PROSITE" id="PS00237">
    <property type="entry name" value="G_PROTEIN_RECEP_F1_1"/>
    <property type="match status" value="1"/>
</dbReference>
<dbReference type="InterPro" id="IPR000355">
    <property type="entry name" value="Chemokine_rcpt"/>
</dbReference>
<evidence type="ECO:0000256" key="3">
    <source>
        <dbReference type="ARBA" id="ARBA00022692"/>
    </source>
</evidence>
<dbReference type="InterPro" id="IPR017452">
    <property type="entry name" value="GPCR_Rhodpsn_7TM"/>
</dbReference>
<dbReference type="OrthoDB" id="10015690at2759"/>
<feature type="transmembrane region" description="Helical" evidence="11">
    <location>
        <begin position="139"/>
        <end position="163"/>
    </location>
</feature>
<reference evidence="13" key="2">
    <citation type="submission" date="2025-09" db="UniProtKB">
        <authorList>
            <consortium name="Ensembl"/>
        </authorList>
    </citation>
    <scope>IDENTIFICATION</scope>
</reference>
<feature type="transmembrane region" description="Helical" evidence="11">
    <location>
        <begin position="68"/>
        <end position="88"/>
    </location>
</feature>
<evidence type="ECO:0000313" key="14">
    <source>
        <dbReference type="Proteomes" id="UP000261540"/>
    </source>
</evidence>
<evidence type="ECO:0000256" key="7">
    <source>
        <dbReference type="ARBA" id="ARBA00023157"/>
    </source>
</evidence>
<sequence>MFSKQKTILSHSTYEKFTGMDSGSPAPYTEDYNSTYSDDYSDYYENPLDNQLCDKSDIIKFGAVVTPVFLWIVTLLSLFGNSLVLVILTKYENLKSLTNIFILNLALSDLLFTFGLPFWALYHIHGWTFGDEACKAVSFLFYAGFYSSIIFLTIMTIHRYLAVVHPLSDLGSKRLCYGSITSSAVWIVSCLAAVPALVMHKVQRFGGVQYCEYTDKRWKIGGTYQQNFLFLIALCVITFCYVKILGTLLRSRSHTRYRTVKLIFTIAVVFFLGWAPYNVLIFLKSLSDIGGIWPFTECPVSKGIDFAFYVCRLVAFSHCCLNPVFYVFVGVKFRSHLKKLLKKLWFCQAGSVDIQHRSSRAVHSNGEELSLY</sequence>
<keyword evidence="6 11" id="KW-0472">Membrane</keyword>
<evidence type="ECO:0000256" key="2">
    <source>
        <dbReference type="ARBA" id="ARBA00022475"/>
    </source>
</evidence>
<protein>
    <submittedName>
        <fullName evidence="13">Chemokine (C motif) receptor 1b, duplicate 1</fullName>
    </submittedName>
</protein>
<name>A0A3B3RAR3_9TELE</name>
<dbReference type="GO" id="GO:0019957">
    <property type="term" value="F:C-C chemokine binding"/>
    <property type="evidence" value="ECO:0007669"/>
    <property type="project" value="TreeGrafter"/>
</dbReference>
<evidence type="ECO:0000259" key="12">
    <source>
        <dbReference type="PROSITE" id="PS50262"/>
    </source>
</evidence>
<dbReference type="Ensembl" id="ENSPKIT00000039858.1">
    <property type="protein sequence ID" value="ENSPKIP00000015394.1"/>
    <property type="gene ID" value="ENSPKIG00000002137.1"/>
</dbReference>
<dbReference type="FunFam" id="1.20.1070.10:FF:000130">
    <property type="entry name" value="Chemokine (C-C motif) receptor 2"/>
    <property type="match status" value="1"/>
</dbReference>
<keyword evidence="7" id="KW-1015">Disulfide bond</keyword>
<dbReference type="AlphaFoldDB" id="A0A3B3RAR3"/>
<evidence type="ECO:0000256" key="1">
    <source>
        <dbReference type="ARBA" id="ARBA00004651"/>
    </source>
</evidence>
<proteinExistence type="inferred from homology"/>
<comment type="subcellular location">
    <subcellularLocation>
        <location evidence="1">Cell membrane</location>
        <topology evidence="1">Multi-pass membrane protein</topology>
    </subcellularLocation>
</comment>
<evidence type="ECO:0000313" key="13">
    <source>
        <dbReference type="Ensembl" id="ENSPKIP00000015394.1"/>
    </source>
</evidence>
<evidence type="ECO:0000256" key="5">
    <source>
        <dbReference type="ARBA" id="ARBA00023040"/>
    </source>
</evidence>
<dbReference type="GeneTree" id="ENSGT01110000267168"/>
<evidence type="ECO:0000256" key="6">
    <source>
        <dbReference type="ARBA" id="ARBA00023136"/>
    </source>
</evidence>
<keyword evidence="3 10" id="KW-0812">Transmembrane</keyword>
<keyword evidence="8 10" id="KW-0675">Receptor</keyword>
<feature type="transmembrane region" description="Helical" evidence="11">
    <location>
        <begin position="262"/>
        <end position="286"/>
    </location>
</feature>
<dbReference type="GO" id="GO:0060326">
    <property type="term" value="P:cell chemotaxis"/>
    <property type="evidence" value="ECO:0007669"/>
    <property type="project" value="TreeGrafter"/>
</dbReference>
<evidence type="ECO:0000256" key="9">
    <source>
        <dbReference type="ARBA" id="ARBA00023224"/>
    </source>
</evidence>
<dbReference type="KEGG" id="pki:111845866"/>
<dbReference type="InterPro" id="IPR050119">
    <property type="entry name" value="CCR1-9-like"/>
</dbReference>
<keyword evidence="9 10" id="KW-0807">Transducer</keyword>
<evidence type="ECO:0000256" key="10">
    <source>
        <dbReference type="RuleBase" id="RU000688"/>
    </source>
</evidence>
<keyword evidence="5 10" id="KW-0297">G-protein coupled receptor</keyword>
<dbReference type="Gene3D" id="1.20.1070.10">
    <property type="entry name" value="Rhodopsin 7-helix transmembrane proteins"/>
    <property type="match status" value="1"/>
</dbReference>
<evidence type="ECO:0000256" key="11">
    <source>
        <dbReference type="SAM" id="Phobius"/>
    </source>
</evidence>
<dbReference type="PANTHER" id="PTHR10489">
    <property type="entry name" value="CELL ADHESION MOLECULE"/>
    <property type="match status" value="1"/>
</dbReference>
<feature type="transmembrane region" description="Helical" evidence="11">
    <location>
        <begin position="100"/>
        <end position="119"/>
    </location>
</feature>
<feature type="transmembrane region" description="Helical" evidence="11">
    <location>
        <begin position="175"/>
        <end position="198"/>
    </location>
</feature>
<dbReference type="GO" id="GO:0007204">
    <property type="term" value="P:positive regulation of cytosolic calcium ion concentration"/>
    <property type="evidence" value="ECO:0007669"/>
    <property type="project" value="TreeGrafter"/>
</dbReference>
<evidence type="ECO:0000256" key="8">
    <source>
        <dbReference type="ARBA" id="ARBA00023170"/>
    </source>
</evidence>
<dbReference type="InterPro" id="IPR000276">
    <property type="entry name" value="GPCR_Rhodpsn"/>
</dbReference>
<dbReference type="Pfam" id="PF00001">
    <property type="entry name" value="7tm_1"/>
    <property type="match status" value="1"/>
</dbReference>
<dbReference type="Proteomes" id="UP000261540">
    <property type="component" value="Unplaced"/>
</dbReference>
<evidence type="ECO:0000256" key="4">
    <source>
        <dbReference type="ARBA" id="ARBA00022989"/>
    </source>
</evidence>
<organism evidence="13 14">
    <name type="scientific">Paramormyrops kingsleyae</name>
    <dbReference type="NCBI Taxonomy" id="1676925"/>
    <lineage>
        <taxon>Eukaryota</taxon>
        <taxon>Metazoa</taxon>
        <taxon>Chordata</taxon>
        <taxon>Craniata</taxon>
        <taxon>Vertebrata</taxon>
        <taxon>Euteleostomi</taxon>
        <taxon>Actinopterygii</taxon>
        <taxon>Neopterygii</taxon>
        <taxon>Teleostei</taxon>
        <taxon>Osteoglossocephala</taxon>
        <taxon>Osteoglossomorpha</taxon>
        <taxon>Osteoglossiformes</taxon>
        <taxon>Mormyridae</taxon>
        <taxon>Paramormyrops</taxon>
    </lineage>
</organism>
<dbReference type="PRINTS" id="PR00237">
    <property type="entry name" value="GPCRRHODOPSN"/>
</dbReference>
<dbReference type="GO" id="GO:0019722">
    <property type="term" value="P:calcium-mediated signaling"/>
    <property type="evidence" value="ECO:0007669"/>
    <property type="project" value="TreeGrafter"/>
</dbReference>
<dbReference type="SUPFAM" id="SSF81321">
    <property type="entry name" value="Family A G protein-coupled receptor-like"/>
    <property type="match status" value="1"/>
</dbReference>
<comment type="similarity">
    <text evidence="10">Belongs to the G-protein coupled receptor 1 family.</text>
</comment>
<feature type="transmembrane region" description="Helical" evidence="11">
    <location>
        <begin position="306"/>
        <end position="329"/>
    </location>
</feature>
<dbReference type="GO" id="GO:0006955">
    <property type="term" value="P:immune response"/>
    <property type="evidence" value="ECO:0007669"/>
    <property type="project" value="TreeGrafter"/>
</dbReference>
<dbReference type="PROSITE" id="PS50262">
    <property type="entry name" value="G_PROTEIN_RECEP_F1_2"/>
    <property type="match status" value="1"/>
</dbReference>
<dbReference type="PANTHER" id="PTHR10489:SF730">
    <property type="entry name" value="CHEMOKINE XC RECEPTOR 1"/>
    <property type="match status" value="1"/>
</dbReference>
<reference evidence="13" key="1">
    <citation type="submission" date="2025-08" db="UniProtKB">
        <authorList>
            <consortium name="Ensembl"/>
        </authorList>
    </citation>
    <scope>IDENTIFICATION</scope>
</reference>